<dbReference type="Proteomes" id="UP000052008">
    <property type="component" value="Unassembled WGS sequence"/>
</dbReference>
<proteinExistence type="predicted"/>
<reference evidence="1 2" key="1">
    <citation type="journal article" date="2015" name="Microbiome">
        <title>Genomic resolution of linkages in carbon, nitrogen, and sulfur cycling among widespread estuary sediment bacteria.</title>
        <authorList>
            <person name="Baker B.J."/>
            <person name="Lazar C.S."/>
            <person name="Teske A.P."/>
            <person name="Dick G.J."/>
        </authorList>
    </citation>
    <scope>NUCLEOTIDE SEQUENCE [LARGE SCALE GENOMIC DNA]</scope>
    <source>
        <strain evidence="1">DG_24</strain>
    </source>
</reference>
<organism evidence="1 2">
    <name type="scientific">candidate division TA06 bacterium DG_24</name>
    <dbReference type="NCBI Taxonomy" id="1703770"/>
    <lineage>
        <taxon>Bacteria</taxon>
        <taxon>Bacteria division TA06</taxon>
    </lineage>
</organism>
<comment type="caution">
    <text evidence="1">The sequence shown here is derived from an EMBL/GenBank/DDBJ whole genome shotgun (WGS) entry which is preliminary data.</text>
</comment>
<dbReference type="AlphaFoldDB" id="A0A0S7WTQ1"/>
<name>A0A0S7WTQ1_UNCT6</name>
<dbReference type="EMBL" id="LIZS01000016">
    <property type="protein sequence ID" value="KPJ53568.1"/>
    <property type="molecule type" value="Genomic_DNA"/>
</dbReference>
<accession>A0A0S7WTQ1</accession>
<gene>
    <name evidence="1" type="ORF">AMJ39_04135</name>
</gene>
<evidence type="ECO:0000313" key="1">
    <source>
        <dbReference type="EMBL" id="KPJ53568.1"/>
    </source>
</evidence>
<dbReference type="STRING" id="1703770.AMJ39_04135"/>
<sequence>MSELSREIIEAVKRQVAEEFPEMAGVEPDVAPCPSGVDPRLVRKLGAAPPGRPARDLHTLTFTCSLTTEDGSSMPRVVRATVDSSGNVVKMTVSK</sequence>
<protein>
    <submittedName>
        <fullName evidence="1">Uncharacterized protein</fullName>
    </submittedName>
</protein>
<evidence type="ECO:0000313" key="2">
    <source>
        <dbReference type="Proteomes" id="UP000052008"/>
    </source>
</evidence>